<protein>
    <submittedName>
        <fullName evidence="2">Class I SAM-dependent methyltransferase</fullName>
    </submittedName>
</protein>
<dbReference type="SUPFAM" id="SSF53335">
    <property type="entry name" value="S-adenosyl-L-methionine-dependent methyltransferases"/>
    <property type="match status" value="1"/>
</dbReference>
<dbReference type="InterPro" id="IPR013216">
    <property type="entry name" value="Methyltransf_11"/>
</dbReference>
<comment type="caution">
    <text evidence="2">The sequence shown here is derived from an EMBL/GenBank/DDBJ whole genome shotgun (WGS) entry which is preliminary data.</text>
</comment>
<organism evidence="2 3">
    <name type="scientific">Amnibacterium soli</name>
    <dbReference type="NCBI Taxonomy" id="1282736"/>
    <lineage>
        <taxon>Bacteria</taxon>
        <taxon>Bacillati</taxon>
        <taxon>Actinomycetota</taxon>
        <taxon>Actinomycetes</taxon>
        <taxon>Micrococcales</taxon>
        <taxon>Microbacteriaceae</taxon>
        <taxon>Amnibacterium</taxon>
    </lineage>
</organism>
<dbReference type="InterPro" id="IPR029063">
    <property type="entry name" value="SAM-dependent_MTases_sf"/>
</dbReference>
<dbReference type="GO" id="GO:0008168">
    <property type="term" value="F:methyltransferase activity"/>
    <property type="evidence" value="ECO:0007669"/>
    <property type="project" value="UniProtKB-KW"/>
</dbReference>
<feature type="domain" description="Methyltransferase type 11" evidence="1">
    <location>
        <begin position="46"/>
        <end position="137"/>
    </location>
</feature>
<reference evidence="3" key="1">
    <citation type="journal article" date="2019" name="Int. J. Syst. Evol. Microbiol.">
        <title>The Global Catalogue of Microorganisms (GCM) 10K type strain sequencing project: providing services to taxonomists for standard genome sequencing and annotation.</title>
        <authorList>
            <consortium name="The Broad Institute Genomics Platform"/>
            <consortium name="The Broad Institute Genome Sequencing Center for Infectious Disease"/>
            <person name="Wu L."/>
            <person name="Ma J."/>
        </authorList>
    </citation>
    <scope>NUCLEOTIDE SEQUENCE [LARGE SCALE GENOMIC DNA]</scope>
    <source>
        <strain evidence="3">JCM 19015</strain>
    </source>
</reference>
<keyword evidence="3" id="KW-1185">Reference proteome</keyword>
<dbReference type="RefSeq" id="WP_345478837.1">
    <property type="nucleotide sequence ID" value="NZ_BAABLP010000001.1"/>
</dbReference>
<name>A0ABP8YNP8_9MICO</name>
<evidence type="ECO:0000313" key="2">
    <source>
        <dbReference type="EMBL" id="GAA4734525.1"/>
    </source>
</evidence>
<gene>
    <name evidence="2" type="ORF">GCM10025783_00140</name>
</gene>
<dbReference type="Pfam" id="PF08241">
    <property type="entry name" value="Methyltransf_11"/>
    <property type="match status" value="1"/>
</dbReference>
<dbReference type="PANTHER" id="PTHR43861">
    <property type="entry name" value="TRANS-ACONITATE 2-METHYLTRANSFERASE-RELATED"/>
    <property type="match status" value="1"/>
</dbReference>
<keyword evidence="2" id="KW-0808">Transferase</keyword>
<evidence type="ECO:0000313" key="3">
    <source>
        <dbReference type="Proteomes" id="UP001500121"/>
    </source>
</evidence>
<dbReference type="Gene3D" id="3.40.50.150">
    <property type="entry name" value="Vaccinia Virus protein VP39"/>
    <property type="match status" value="1"/>
</dbReference>
<accession>A0ABP8YNP8</accession>
<dbReference type="CDD" id="cd02440">
    <property type="entry name" value="AdoMet_MTases"/>
    <property type="match status" value="1"/>
</dbReference>
<dbReference type="EMBL" id="BAABLP010000001">
    <property type="protein sequence ID" value="GAA4734525.1"/>
    <property type="molecule type" value="Genomic_DNA"/>
</dbReference>
<sequence length="191" mass="20466">MSDDWNALADGFDDAPDHGLRDPLVRAAWWDVLRPHLPTPPAAVADLACGTGSLTLLLAEHGHDVTGVDRAPAMLERAAAKVGDRARLLLGDVAEPVLPAGAFDVVLARHVLFALPEPEAVLARWIALLRPGGRLVLVEGFWHTGVGLRADALQGMLRALREHVEVVPLSGIDALWGGPVDDERYLVLSRA</sequence>
<evidence type="ECO:0000259" key="1">
    <source>
        <dbReference type="Pfam" id="PF08241"/>
    </source>
</evidence>
<keyword evidence="2" id="KW-0489">Methyltransferase</keyword>
<proteinExistence type="predicted"/>
<dbReference type="GO" id="GO:0032259">
    <property type="term" value="P:methylation"/>
    <property type="evidence" value="ECO:0007669"/>
    <property type="project" value="UniProtKB-KW"/>
</dbReference>
<dbReference type="Proteomes" id="UP001500121">
    <property type="component" value="Unassembled WGS sequence"/>
</dbReference>